<dbReference type="EMBL" id="KN835770">
    <property type="protein sequence ID" value="KIK34334.1"/>
    <property type="molecule type" value="Genomic_DNA"/>
</dbReference>
<dbReference type="InParanoid" id="A0A0D0A874"/>
<feature type="compositionally biased region" description="Basic and acidic residues" evidence="1">
    <location>
        <begin position="1"/>
        <end position="10"/>
    </location>
</feature>
<dbReference type="OrthoDB" id="2736611at2759"/>
<proteinExistence type="predicted"/>
<feature type="domain" description="DUF8190" evidence="2">
    <location>
        <begin position="166"/>
        <end position="281"/>
    </location>
</feature>
<feature type="region of interest" description="Disordered" evidence="1">
    <location>
        <begin position="1"/>
        <end position="48"/>
    </location>
</feature>
<evidence type="ECO:0000259" key="2">
    <source>
        <dbReference type="Pfam" id="PF26608"/>
    </source>
</evidence>
<gene>
    <name evidence="3" type="ORF">CY34DRAFT_17793</name>
</gene>
<dbReference type="HOGENOM" id="CLU_258930_0_0_1"/>
<reference evidence="4" key="2">
    <citation type="submission" date="2015-01" db="EMBL/GenBank/DDBJ databases">
        <title>Evolutionary Origins and Diversification of the Mycorrhizal Mutualists.</title>
        <authorList>
            <consortium name="DOE Joint Genome Institute"/>
            <consortium name="Mycorrhizal Genomics Consortium"/>
            <person name="Kohler A."/>
            <person name="Kuo A."/>
            <person name="Nagy L.G."/>
            <person name="Floudas D."/>
            <person name="Copeland A."/>
            <person name="Barry K.W."/>
            <person name="Cichocki N."/>
            <person name="Veneault-Fourrey C."/>
            <person name="LaButti K."/>
            <person name="Lindquist E.A."/>
            <person name="Lipzen A."/>
            <person name="Lundell T."/>
            <person name="Morin E."/>
            <person name="Murat C."/>
            <person name="Riley R."/>
            <person name="Ohm R."/>
            <person name="Sun H."/>
            <person name="Tunlid A."/>
            <person name="Henrissat B."/>
            <person name="Grigoriev I.V."/>
            <person name="Hibbett D.S."/>
            <person name="Martin F."/>
        </authorList>
    </citation>
    <scope>NUCLEOTIDE SEQUENCE [LARGE SCALE GENOMIC DNA]</scope>
    <source>
        <strain evidence="4">UH-Slu-Lm8-n1</strain>
    </source>
</reference>
<feature type="region of interest" description="Disordered" evidence="1">
    <location>
        <begin position="1345"/>
        <end position="1373"/>
    </location>
</feature>
<feature type="compositionally biased region" description="Basic and acidic residues" evidence="1">
    <location>
        <begin position="28"/>
        <end position="45"/>
    </location>
</feature>
<feature type="compositionally biased region" description="Acidic residues" evidence="1">
    <location>
        <begin position="1354"/>
        <end position="1364"/>
    </location>
</feature>
<dbReference type="InterPro" id="IPR058503">
    <property type="entry name" value="DUF8190"/>
</dbReference>
<evidence type="ECO:0000313" key="3">
    <source>
        <dbReference type="EMBL" id="KIK34334.1"/>
    </source>
</evidence>
<evidence type="ECO:0000313" key="4">
    <source>
        <dbReference type="Proteomes" id="UP000054485"/>
    </source>
</evidence>
<protein>
    <recommendedName>
        <fullName evidence="2">DUF8190 domain-containing protein</fullName>
    </recommendedName>
</protein>
<keyword evidence="4" id="KW-1185">Reference proteome</keyword>
<dbReference type="STRING" id="930992.A0A0D0A874"/>
<sequence>MSDQEDRMFESDDDDMATLTFQGTARQGDQDAARQGDQDEPRPFDLADVPSSVEADDALPQSEIFECLFMAQDGGRSTGRTWEQTKVQSVNLSTLARTFKKGDKATAINFLHRRSVLRFDDDFYYDNEDEMLAWDASNHFLDFCLVVGGSIGLHALLPNKVVDHTFSIALNLCLPARLFRPKFGKLGFDPTGCMLAIGTGPSCEYWLAFCPQENLDDLDVANNVPLLSDRQHGDTRLSSSHFRMAVMFLAYALSKNPNLPVYVMHHYGTDDDLTAWRIKDVSNIYSQATWDLRLTDLQELNNTIASDWDEWVAEAPRAWKLDGWLLSRAPVAITCRYGQNQPIATATDQAHALEAKNWHAERSYAHIRYVSVAIATDVLCLRVKRWEEVPNEEIVLQHGVVYDSPDPNLREEVDLDQLPHRDPHTRRENNIYDETGRRIPRLHGKTRRSTRPCGLLVNLETISELFSSYIPDHPNDALDQDAYAGEWASTPSVSVYPQAFLRSMGHIQCDSVLPHFAPFISDIRRATSRRPRFVDLVDDQPLPDEYDLFGSAVDGTQGVPPVIIPSACQFYNEISHRIRPSAALHDVQQGRITSALAGAYGNAATKYTHNARVRECKNALPHQKYDNKISLDDVPRALRLENIYIIQCDSIKPEKRNGMSAPSLLFSSFPLRSSSMLPRSIYKDIVVPLARAWSHPNIFQVLRPHLCVFASHAFPQVYQWTTFGITSLLERLWAHQLPVLEAGNKPRHEIVELCSVLERALAYAHTGNARVIASKLMRPLWLVQSLLQQGLPTFSPSVRLAASISNPISISSSDWPTSDWPTSDNLNVPAIASKRSQAYKAGFHIELSINKLSPHVFLQYSTQERHCIVIALVALRSYVADVKTLVATAIKKECSTDAKDVDLDVDHAGPNRDKDRLKSLQRWLACDHPLGYKDKAYEHLLRAVVVDPNDFSDGLPNSSKEKLSVHDFAVRICAMTRVESPASVAAPLILMAPSTAVFRMAYARMLKYAPQNSPAAAEKCIQRAYIIAANNLQIQHIPWHGTSPTTRCRPSRKAIYNSWVNLGKSSVLDPASSTAARNASRPVDMAAEAAKKAQASDARAPWAVDSITLQSLPDFFARDCPPDEFAIDNIECSGDSTLREIYEWVFANFDREKPVHKIALLAGIYFSQILPDIYWDVKDKPSPNDMIGERAATAAVRAMPWKPNKSTRKGSTWKAQFVSMVPAYIIAVYERDSPLRAYFAKKKAFPGPWNAKNSAKGIGSFNLVRLGLAKAINTRIFKGGVPLMDWSLLTNDELAAKHRELVGFLQDRQYGPFKIAVAFFGLDKAVELGATTGCYTNHPAMSSIALKKRPAPEGDSDSEVEIMEEPTHKKQRR</sequence>
<reference evidence="3 4" key="1">
    <citation type="submission" date="2014-04" db="EMBL/GenBank/DDBJ databases">
        <authorList>
            <consortium name="DOE Joint Genome Institute"/>
            <person name="Kuo A."/>
            <person name="Ruytinx J."/>
            <person name="Rineau F."/>
            <person name="Colpaert J."/>
            <person name="Kohler A."/>
            <person name="Nagy L.G."/>
            <person name="Floudas D."/>
            <person name="Copeland A."/>
            <person name="Barry K.W."/>
            <person name="Cichocki N."/>
            <person name="Veneault-Fourrey C."/>
            <person name="LaButti K."/>
            <person name="Lindquist E.A."/>
            <person name="Lipzen A."/>
            <person name="Lundell T."/>
            <person name="Morin E."/>
            <person name="Murat C."/>
            <person name="Sun H."/>
            <person name="Tunlid A."/>
            <person name="Henrissat B."/>
            <person name="Grigoriev I.V."/>
            <person name="Hibbett D.S."/>
            <person name="Martin F."/>
            <person name="Nordberg H.P."/>
            <person name="Cantor M.N."/>
            <person name="Hua S.X."/>
        </authorList>
    </citation>
    <scope>NUCLEOTIDE SEQUENCE [LARGE SCALE GENOMIC DNA]</scope>
    <source>
        <strain evidence="3 4">UH-Slu-Lm8-n1</strain>
    </source>
</reference>
<name>A0A0D0A874_9AGAM</name>
<organism evidence="3 4">
    <name type="scientific">Suillus luteus UH-Slu-Lm8-n1</name>
    <dbReference type="NCBI Taxonomy" id="930992"/>
    <lineage>
        <taxon>Eukaryota</taxon>
        <taxon>Fungi</taxon>
        <taxon>Dikarya</taxon>
        <taxon>Basidiomycota</taxon>
        <taxon>Agaricomycotina</taxon>
        <taxon>Agaricomycetes</taxon>
        <taxon>Agaricomycetidae</taxon>
        <taxon>Boletales</taxon>
        <taxon>Suillineae</taxon>
        <taxon>Suillaceae</taxon>
        <taxon>Suillus</taxon>
    </lineage>
</organism>
<dbReference type="Pfam" id="PF26608">
    <property type="entry name" value="DUF8190"/>
    <property type="match status" value="1"/>
</dbReference>
<evidence type="ECO:0000256" key="1">
    <source>
        <dbReference type="SAM" id="MobiDB-lite"/>
    </source>
</evidence>
<accession>A0A0D0A874</accession>
<dbReference type="Proteomes" id="UP000054485">
    <property type="component" value="Unassembled WGS sequence"/>
</dbReference>